<name>A0A0A9GME6_ARUDO</name>
<dbReference type="EMBL" id="GBRH01172274">
    <property type="protein sequence ID" value="JAE25622.1"/>
    <property type="molecule type" value="Transcribed_RNA"/>
</dbReference>
<organism evidence="1">
    <name type="scientific">Arundo donax</name>
    <name type="common">Giant reed</name>
    <name type="synonym">Donax arundinaceus</name>
    <dbReference type="NCBI Taxonomy" id="35708"/>
    <lineage>
        <taxon>Eukaryota</taxon>
        <taxon>Viridiplantae</taxon>
        <taxon>Streptophyta</taxon>
        <taxon>Embryophyta</taxon>
        <taxon>Tracheophyta</taxon>
        <taxon>Spermatophyta</taxon>
        <taxon>Magnoliopsida</taxon>
        <taxon>Liliopsida</taxon>
        <taxon>Poales</taxon>
        <taxon>Poaceae</taxon>
        <taxon>PACMAD clade</taxon>
        <taxon>Arundinoideae</taxon>
        <taxon>Arundineae</taxon>
        <taxon>Arundo</taxon>
    </lineage>
</organism>
<proteinExistence type="predicted"/>
<dbReference type="AlphaFoldDB" id="A0A0A9GME6"/>
<reference evidence="1" key="1">
    <citation type="submission" date="2014-09" db="EMBL/GenBank/DDBJ databases">
        <authorList>
            <person name="Magalhaes I.L.F."/>
            <person name="Oliveira U."/>
            <person name="Santos F.R."/>
            <person name="Vidigal T.H.D.A."/>
            <person name="Brescovit A.D."/>
            <person name="Santos A.J."/>
        </authorList>
    </citation>
    <scope>NUCLEOTIDE SEQUENCE</scope>
    <source>
        <tissue evidence="1">Shoot tissue taken approximately 20 cm above the soil surface</tissue>
    </source>
</reference>
<evidence type="ECO:0000313" key="1">
    <source>
        <dbReference type="EMBL" id="JAE25622.1"/>
    </source>
</evidence>
<protein>
    <submittedName>
        <fullName evidence="1">Uncharacterized protein</fullName>
    </submittedName>
</protein>
<accession>A0A0A9GME6</accession>
<reference evidence="1" key="2">
    <citation type="journal article" date="2015" name="Data Brief">
        <title>Shoot transcriptome of the giant reed, Arundo donax.</title>
        <authorList>
            <person name="Barrero R.A."/>
            <person name="Guerrero F.D."/>
            <person name="Moolhuijzen P."/>
            <person name="Goolsby J.A."/>
            <person name="Tidwell J."/>
            <person name="Bellgard S.E."/>
            <person name="Bellgard M.I."/>
        </authorList>
    </citation>
    <scope>NUCLEOTIDE SEQUENCE</scope>
    <source>
        <tissue evidence="1">Shoot tissue taken approximately 20 cm above the soil surface</tissue>
    </source>
</reference>
<sequence>MNHCLMLCSYLLQLTLTTCLEL</sequence>